<dbReference type="Pfam" id="PF13472">
    <property type="entry name" value="Lipase_GDSL_2"/>
    <property type="match status" value="1"/>
</dbReference>
<dbReference type="SUPFAM" id="SSF52266">
    <property type="entry name" value="SGNH hydrolase"/>
    <property type="match status" value="1"/>
</dbReference>
<dbReference type="GO" id="GO:0016787">
    <property type="term" value="F:hydrolase activity"/>
    <property type="evidence" value="ECO:0007669"/>
    <property type="project" value="UniProtKB-KW"/>
</dbReference>
<dbReference type="InterPro" id="IPR013830">
    <property type="entry name" value="SGNH_hydro"/>
</dbReference>
<name>A0ABY5HDC1_9PSED</name>
<dbReference type="CDD" id="cd01836">
    <property type="entry name" value="FeeA_FeeB_like"/>
    <property type="match status" value="1"/>
</dbReference>
<dbReference type="InterPro" id="IPR036514">
    <property type="entry name" value="SGNH_hydro_sf"/>
</dbReference>
<gene>
    <name evidence="2" type="ORF">KDW96_05990</name>
</gene>
<dbReference type="InterPro" id="IPR051532">
    <property type="entry name" value="Ester_Hydrolysis_Enzymes"/>
</dbReference>
<organism evidence="2 3">
    <name type="scientific">Pseudomonas benzenivorans</name>
    <dbReference type="NCBI Taxonomy" id="556533"/>
    <lineage>
        <taxon>Bacteria</taxon>
        <taxon>Pseudomonadati</taxon>
        <taxon>Pseudomonadota</taxon>
        <taxon>Gammaproteobacteria</taxon>
        <taxon>Pseudomonadales</taxon>
        <taxon>Pseudomonadaceae</taxon>
        <taxon>Pseudomonas</taxon>
    </lineage>
</organism>
<dbReference type="PANTHER" id="PTHR30383">
    <property type="entry name" value="THIOESTERASE 1/PROTEASE 1/LYSOPHOSPHOLIPASE L1"/>
    <property type="match status" value="1"/>
</dbReference>
<dbReference type="EMBL" id="CP073346">
    <property type="protein sequence ID" value="UTW09866.1"/>
    <property type="molecule type" value="Genomic_DNA"/>
</dbReference>
<protein>
    <submittedName>
        <fullName evidence="2">SGNH/GDSL hydrolase family protein</fullName>
    </submittedName>
</protein>
<feature type="domain" description="SGNH hydrolase-type esterase" evidence="1">
    <location>
        <begin position="52"/>
        <end position="223"/>
    </location>
</feature>
<keyword evidence="3" id="KW-1185">Reference proteome</keyword>
<accession>A0ABY5HDC1</accession>
<dbReference type="Gene3D" id="3.40.50.1110">
    <property type="entry name" value="SGNH hydrolase"/>
    <property type="match status" value="1"/>
</dbReference>
<evidence type="ECO:0000313" key="2">
    <source>
        <dbReference type="EMBL" id="UTW09866.1"/>
    </source>
</evidence>
<reference evidence="2" key="1">
    <citation type="submission" date="2021-04" db="EMBL/GenBank/DDBJ databases">
        <title>Oceanospirillales bacteria with DddD are important DMSP degraders in coastal seawater.</title>
        <authorList>
            <person name="Liu J."/>
        </authorList>
    </citation>
    <scope>NUCLEOTIDE SEQUENCE</scope>
    <source>
        <strain evidence="2">D13-4</strain>
    </source>
</reference>
<proteinExistence type="predicted"/>
<sequence length="241" mass="25651">MRWWLLLLPALPLILPLALHTRRHALRLAPAAGPAQGLAGAQLSGEPFRLLVLGESTVAGVGVSCLQHALAGCLAQALSERFGRPVAWRACGENGITAAQACERLLPRALDDSPELALLVFGVNDSTGLTSLRRWQLALGLMTEALKARGARVAFSAVPPLQHFHALPWLLRTLLGARAALLDARLRRLAGQTAADYCAVSLPFSSRYLALDGYHPSGLGYRVWAQGVAERLTLPAIPAAG</sequence>
<keyword evidence="2" id="KW-0378">Hydrolase</keyword>
<evidence type="ECO:0000259" key="1">
    <source>
        <dbReference type="Pfam" id="PF13472"/>
    </source>
</evidence>
<evidence type="ECO:0000313" key="3">
    <source>
        <dbReference type="Proteomes" id="UP001059672"/>
    </source>
</evidence>
<dbReference type="Proteomes" id="UP001059672">
    <property type="component" value="Chromosome"/>
</dbReference>
<dbReference type="PANTHER" id="PTHR30383:SF24">
    <property type="entry name" value="THIOESTERASE 1_PROTEASE 1_LYSOPHOSPHOLIPASE L1"/>
    <property type="match status" value="1"/>
</dbReference>